<dbReference type="PANTHER" id="PTHR36448:SF3">
    <property type="entry name" value="CUPIN TYPE-2 DOMAIN-CONTAINING PROTEIN"/>
    <property type="match status" value="1"/>
</dbReference>
<dbReference type="Gene3D" id="2.60.120.10">
    <property type="entry name" value="Jelly Rolls"/>
    <property type="match status" value="1"/>
</dbReference>
<feature type="domain" description="Cupin type-1" evidence="1">
    <location>
        <begin position="76"/>
        <end position="123"/>
    </location>
</feature>
<protein>
    <recommendedName>
        <fullName evidence="1">Cupin type-1 domain-containing protein</fullName>
    </recommendedName>
</protein>
<dbReference type="OrthoDB" id="2589563at2759"/>
<dbReference type="CDD" id="cd02219">
    <property type="entry name" value="cupin_YjlB-like"/>
    <property type="match status" value="1"/>
</dbReference>
<dbReference type="Proteomes" id="UP000664521">
    <property type="component" value="Unassembled WGS sequence"/>
</dbReference>
<reference evidence="2" key="1">
    <citation type="submission" date="2021-03" db="EMBL/GenBank/DDBJ databases">
        <authorList>
            <person name="Tagirdzhanova G."/>
        </authorList>
    </citation>
    <scope>NUCLEOTIDE SEQUENCE</scope>
</reference>
<organism evidence="2 3">
    <name type="scientific">Heterodermia speciosa</name>
    <dbReference type="NCBI Taxonomy" id="116794"/>
    <lineage>
        <taxon>Eukaryota</taxon>
        <taxon>Fungi</taxon>
        <taxon>Dikarya</taxon>
        <taxon>Ascomycota</taxon>
        <taxon>Pezizomycotina</taxon>
        <taxon>Lecanoromycetes</taxon>
        <taxon>OSLEUM clade</taxon>
        <taxon>Lecanoromycetidae</taxon>
        <taxon>Caliciales</taxon>
        <taxon>Physciaceae</taxon>
        <taxon>Heterodermia</taxon>
    </lineage>
</organism>
<evidence type="ECO:0000313" key="2">
    <source>
        <dbReference type="EMBL" id="CAF9926376.1"/>
    </source>
</evidence>
<name>A0A8H3FS90_9LECA</name>
<accession>A0A8H3FS90</accession>
<dbReference type="InterPro" id="IPR047121">
    <property type="entry name" value="YjiB-like"/>
</dbReference>
<dbReference type="InterPro" id="IPR006045">
    <property type="entry name" value="Cupin_1"/>
</dbReference>
<gene>
    <name evidence="2" type="ORF">HETSPECPRED_006318</name>
</gene>
<dbReference type="EMBL" id="CAJPDS010000041">
    <property type="protein sequence ID" value="CAF9926376.1"/>
    <property type="molecule type" value="Genomic_DNA"/>
</dbReference>
<dbReference type="InterPro" id="IPR011051">
    <property type="entry name" value="RmlC_Cupin_sf"/>
</dbReference>
<dbReference type="AlphaFoldDB" id="A0A8H3FS90"/>
<dbReference type="InterPro" id="IPR014710">
    <property type="entry name" value="RmlC-like_jellyroll"/>
</dbReference>
<dbReference type="Pfam" id="PF00190">
    <property type="entry name" value="Cupin_1"/>
    <property type="match status" value="1"/>
</dbReference>
<dbReference type="PIRSF" id="PIRSF019307">
    <property type="entry name" value="UCP019307"/>
    <property type="match status" value="1"/>
</dbReference>
<sequence length="182" mass="20058">MAGSKAPLTLLKDLRVSSHQIPSFDRIPNTSVQKKPLLVYHSAFLAGTSASTMESHLKAVNIVEPQWRYTMYSTSHFHSTSHEVLCVSHGKARLCFGHEDNPDRVEAVVQEGDVMVVPAGVSHRLLEDVTGGFSMVGSYPTGCSWDMCYGKEGEEEKVKGIESLAWFDRDPIYGDQGPCLDV</sequence>
<dbReference type="InterPro" id="IPR014500">
    <property type="entry name" value="UCP019307_cupin"/>
</dbReference>
<keyword evidence="3" id="KW-1185">Reference proteome</keyword>
<dbReference type="SUPFAM" id="SSF51182">
    <property type="entry name" value="RmlC-like cupins"/>
    <property type="match status" value="1"/>
</dbReference>
<evidence type="ECO:0000313" key="3">
    <source>
        <dbReference type="Proteomes" id="UP000664521"/>
    </source>
</evidence>
<proteinExistence type="predicted"/>
<comment type="caution">
    <text evidence="2">The sequence shown here is derived from an EMBL/GenBank/DDBJ whole genome shotgun (WGS) entry which is preliminary data.</text>
</comment>
<evidence type="ECO:0000259" key="1">
    <source>
        <dbReference type="Pfam" id="PF00190"/>
    </source>
</evidence>
<dbReference type="PANTHER" id="PTHR36448">
    <property type="entry name" value="BLR7373 PROTEIN"/>
    <property type="match status" value="1"/>
</dbReference>